<dbReference type="EMBL" id="JAJFAZ020000008">
    <property type="protein sequence ID" value="KAI5315728.1"/>
    <property type="molecule type" value="Genomic_DNA"/>
</dbReference>
<organism evidence="1 2">
    <name type="scientific">Prunus dulcis</name>
    <name type="common">Almond</name>
    <name type="synonym">Amygdalus dulcis</name>
    <dbReference type="NCBI Taxonomy" id="3755"/>
    <lineage>
        <taxon>Eukaryota</taxon>
        <taxon>Viridiplantae</taxon>
        <taxon>Streptophyta</taxon>
        <taxon>Embryophyta</taxon>
        <taxon>Tracheophyta</taxon>
        <taxon>Spermatophyta</taxon>
        <taxon>Magnoliopsida</taxon>
        <taxon>eudicotyledons</taxon>
        <taxon>Gunneridae</taxon>
        <taxon>Pentapetalae</taxon>
        <taxon>rosids</taxon>
        <taxon>fabids</taxon>
        <taxon>Rosales</taxon>
        <taxon>Rosaceae</taxon>
        <taxon>Amygdaloideae</taxon>
        <taxon>Amygdaleae</taxon>
        <taxon>Prunus</taxon>
    </lineage>
</organism>
<accession>A0AAD4YPD4</accession>
<evidence type="ECO:0000313" key="1">
    <source>
        <dbReference type="EMBL" id="KAI5315728.1"/>
    </source>
</evidence>
<keyword evidence="2" id="KW-1185">Reference proteome</keyword>
<protein>
    <submittedName>
        <fullName evidence="1">Uncharacterized protein</fullName>
    </submittedName>
</protein>
<sequence>MEQNREQVAFAAERVCENQVSSLCVWHHGTVLMVKRANVACRKKLKVEASGVVGVVAGEEEGSDEGEPLRCITTWDCTSVQACKQECSHYASSYGS</sequence>
<gene>
    <name evidence="1" type="ORF">L3X38_044904</name>
</gene>
<dbReference type="Proteomes" id="UP001054821">
    <property type="component" value="Chromosome 8"/>
</dbReference>
<dbReference type="AlphaFoldDB" id="A0AAD4YPD4"/>
<evidence type="ECO:0000313" key="2">
    <source>
        <dbReference type="Proteomes" id="UP001054821"/>
    </source>
</evidence>
<name>A0AAD4YPD4_PRUDU</name>
<proteinExistence type="predicted"/>
<reference evidence="1 2" key="1">
    <citation type="journal article" date="2022" name="G3 (Bethesda)">
        <title>Whole-genome sequence and methylome profiling of the almond [Prunus dulcis (Mill.) D.A. Webb] cultivar 'Nonpareil'.</title>
        <authorList>
            <person name="D'Amico-Willman K.M."/>
            <person name="Ouma W.Z."/>
            <person name="Meulia T."/>
            <person name="Sideli G.M."/>
            <person name="Gradziel T.M."/>
            <person name="Fresnedo-Ramirez J."/>
        </authorList>
    </citation>
    <scope>NUCLEOTIDE SEQUENCE [LARGE SCALE GENOMIC DNA]</scope>
    <source>
        <strain evidence="1">Clone GOH B32 T37-40</strain>
    </source>
</reference>
<comment type="caution">
    <text evidence="1">The sequence shown here is derived from an EMBL/GenBank/DDBJ whole genome shotgun (WGS) entry which is preliminary data.</text>
</comment>